<gene>
    <name evidence="1" type="ORF">Pan97_20300</name>
</gene>
<sequence>MTNSQAGTVLSGGFVFVYFWEMGRKSEQS</sequence>
<proteinExistence type="predicted"/>
<dbReference type="Proteomes" id="UP000318626">
    <property type="component" value="Chromosome"/>
</dbReference>
<keyword evidence="2" id="KW-1185">Reference proteome</keyword>
<organism evidence="1 2">
    <name type="scientific">Bremerella volcania</name>
    <dbReference type="NCBI Taxonomy" id="2527984"/>
    <lineage>
        <taxon>Bacteria</taxon>
        <taxon>Pseudomonadati</taxon>
        <taxon>Planctomycetota</taxon>
        <taxon>Planctomycetia</taxon>
        <taxon>Pirellulales</taxon>
        <taxon>Pirellulaceae</taxon>
        <taxon>Bremerella</taxon>
    </lineage>
</organism>
<dbReference type="AlphaFoldDB" id="A0A518C712"/>
<evidence type="ECO:0000313" key="1">
    <source>
        <dbReference type="EMBL" id="QDU75010.1"/>
    </source>
</evidence>
<dbReference type="KEGG" id="bvo:Pan97_20300"/>
<protein>
    <submittedName>
        <fullName evidence="1">Uncharacterized protein</fullName>
    </submittedName>
</protein>
<name>A0A518C712_9BACT</name>
<accession>A0A518C712</accession>
<reference evidence="2" key="1">
    <citation type="submission" date="2019-02" db="EMBL/GenBank/DDBJ databases">
        <title>Deep-cultivation of Planctomycetes and their phenomic and genomic characterization uncovers novel biology.</title>
        <authorList>
            <person name="Wiegand S."/>
            <person name="Jogler M."/>
            <person name="Boedeker C."/>
            <person name="Pinto D."/>
            <person name="Vollmers J."/>
            <person name="Rivas-Marin E."/>
            <person name="Kohn T."/>
            <person name="Peeters S.H."/>
            <person name="Heuer A."/>
            <person name="Rast P."/>
            <person name="Oberbeckmann S."/>
            <person name="Bunk B."/>
            <person name="Jeske O."/>
            <person name="Meyerdierks A."/>
            <person name="Storesund J.E."/>
            <person name="Kallscheuer N."/>
            <person name="Luecker S."/>
            <person name="Lage O.M."/>
            <person name="Pohl T."/>
            <person name="Merkel B.J."/>
            <person name="Hornburger P."/>
            <person name="Mueller R.-W."/>
            <person name="Bruemmer F."/>
            <person name="Labrenz M."/>
            <person name="Spormann A.M."/>
            <person name="Op den Camp H."/>
            <person name="Overmann J."/>
            <person name="Amann R."/>
            <person name="Jetten M.S.M."/>
            <person name="Mascher T."/>
            <person name="Medema M.H."/>
            <person name="Devos D.P."/>
            <person name="Kaster A.-K."/>
            <person name="Ovreas L."/>
            <person name="Rohde M."/>
            <person name="Galperin M.Y."/>
            <person name="Jogler C."/>
        </authorList>
    </citation>
    <scope>NUCLEOTIDE SEQUENCE [LARGE SCALE GENOMIC DNA]</scope>
    <source>
        <strain evidence="2">Pan97</strain>
    </source>
</reference>
<dbReference type="EMBL" id="CP036289">
    <property type="protein sequence ID" value="QDU75010.1"/>
    <property type="molecule type" value="Genomic_DNA"/>
</dbReference>
<evidence type="ECO:0000313" key="2">
    <source>
        <dbReference type="Proteomes" id="UP000318626"/>
    </source>
</evidence>